<evidence type="ECO:0000256" key="6">
    <source>
        <dbReference type="ARBA" id="ARBA00022898"/>
    </source>
</evidence>
<keyword evidence="4 8" id="KW-0032">Aminotransferase</keyword>
<comment type="cofactor">
    <cofactor evidence="1">
        <name>pyridoxal 5'-phosphate</name>
        <dbReference type="ChEBI" id="CHEBI:597326"/>
    </cofactor>
</comment>
<dbReference type="Pfam" id="PF00155">
    <property type="entry name" value="Aminotran_1_2"/>
    <property type="match status" value="1"/>
</dbReference>
<feature type="domain" description="Aminotransferase class I/classII large" evidence="7">
    <location>
        <begin position="38"/>
        <end position="360"/>
    </location>
</feature>
<dbReference type="InterPro" id="IPR015424">
    <property type="entry name" value="PyrdxlP-dep_Trfase"/>
</dbReference>
<evidence type="ECO:0000256" key="4">
    <source>
        <dbReference type="ARBA" id="ARBA00022576"/>
    </source>
</evidence>
<accession>A0A1J5T6L8</accession>
<dbReference type="STRING" id="1888995.BD935_03050"/>
<dbReference type="GO" id="GO:0008483">
    <property type="term" value="F:transaminase activity"/>
    <property type="evidence" value="ECO:0007669"/>
    <property type="project" value="UniProtKB-KW"/>
</dbReference>
<dbReference type="AlphaFoldDB" id="A0A1J5T6L8"/>
<dbReference type="Gene3D" id="3.90.1150.10">
    <property type="entry name" value="Aspartate Aminotransferase, domain 1"/>
    <property type="match status" value="1"/>
</dbReference>
<dbReference type="GO" id="GO:0030170">
    <property type="term" value="F:pyridoxal phosphate binding"/>
    <property type="evidence" value="ECO:0007669"/>
    <property type="project" value="InterPro"/>
</dbReference>
<dbReference type="InterPro" id="IPR004839">
    <property type="entry name" value="Aminotransferase_I/II_large"/>
</dbReference>
<evidence type="ECO:0000313" key="8">
    <source>
        <dbReference type="EMBL" id="OIR16537.1"/>
    </source>
</evidence>
<keyword evidence="6" id="KW-0663">Pyridoxal phosphate</keyword>
<dbReference type="PANTHER" id="PTHR46383:SF1">
    <property type="entry name" value="ASPARTATE AMINOTRANSFERASE"/>
    <property type="match status" value="1"/>
</dbReference>
<dbReference type="InterPro" id="IPR015422">
    <property type="entry name" value="PyrdxlP-dep_Trfase_small"/>
</dbReference>
<keyword evidence="5 8" id="KW-0808">Transferase</keyword>
<evidence type="ECO:0000259" key="7">
    <source>
        <dbReference type="Pfam" id="PF00155"/>
    </source>
</evidence>
<protein>
    <submittedName>
        <fullName evidence="8">Aspartate aminotransferase</fullName>
    </submittedName>
</protein>
<comment type="similarity">
    <text evidence="2">Belongs to the class-I pyridoxal-phosphate-dependent aminotransferase family.</text>
</comment>
<organism evidence="8 9">
    <name type="scientific">Marine Group III euryarchaeote CG-Epi1</name>
    <dbReference type="NCBI Taxonomy" id="1888995"/>
    <lineage>
        <taxon>Archaea</taxon>
        <taxon>Methanobacteriati</taxon>
        <taxon>Thermoplasmatota</taxon>
        <taxon>Thermoplasmata</taxon>
        <taxon>Candidatus Thermoprofundales</taxon>
    </lineage>
</organism>
<evidence type="ECO:0000256" key="3">
    <source>
        <dbReference type="ARBA" id="ARBA00011738"/>
    </source>
</evidence>
<sequence length="400" mass="44472">MKIANRMNLLGSETAFAVSAEASNLAATGKKIFPFHLGDINLSTPKSVIKAANKAIEEGKTGYCPAPGIPELREALAKDVGNARGITYNMENVSVQPGGKPSIGKYIASMMEKGDSVLYPNPGYPIYESQIEFYKGVAMPYGYINTSEGLKLDFDAIEKGVENGAKHIFYNNYNNPTGASSSNDEIERLANLVIDNDMFLISDDAYFDTLFDGKPKSIASYPEMYERTLTMYTFSKKFAMTGWRLGASIGPKKIIEQINRLNVNMESCTTHFVQYAGLAGLTAPKQETQDILDILKERRDALVKILNEIEGVEVHVPEAGFYVFPKITTLLENTGFNSVEEFRKVVLKETGVSFCGRHHFGRPLENEKDYYIRLAFSGIGMNDLKEGMKLFKRWIASNTK</sequence>
<proteinExistence type="inferred from homology"/>
<evidence type="ECO:0000256" key="1">
    <source>
        <dbReference type="ARBA" id="ARBA00001933"/>
    </source>
</evidence>
<dbReference type="EMBL" id="MIZA01000024">
    <property type="protein sequence ID" value="OIR16537.1"/>
    <property type="molecule type" value="Genomic_DNA"/>
</dbReference>
<dbReference type="Proteomes" id="UP000183080">
    <property type="component" value="Unassembled WGS sequence"/>
</dbReference>
<reference evidence="8 9" key="1">
    <citation type="submission" date="2016-08" db="EMBL/GenBank/DDBJ databases">
        <title>New Insights into Marine Group III Euryarchaeota, from dark to light.</title>
        <authorList>
            <person name="Haro-Moreno J.M."/>
            <person name="Rodriguez-Valera F."/>
            <person name="Lopez-Garcia P."/>
            <person name="Moreira D."/>
            <person name="Martin-Cuadrado A.B."/>
        </authorList>
    </citation>
    <scope>NUCLEOTIDE SEQUENCE [LARGE SCALE GENOMIC DNA]</scope>
    <source>
        <strain evidence="8">CG-Epi1</strain>
    </source>
</reference>
<evidence type="ECO:0000313" key="9">
    <source>
        <dbReference type="Proteomes" id="UP000183080"/>
    </source>
</evidence>
<evidence type="ECO:0000256" key="2">
    <source>
        <dbReference type="ARBA" id="ARBA00007441"/>
    </source>
</evidence>
<comment type="caution">
    <text evidence="8">The sequence shown here is derived from an EMBL/GenBank/DDBJ whole genome shotgun (WGS) entry which is preliminary data.</text>
</comment>
<comment type="subunit">
    <text evidence="3">Homodimer.</text>
</comment>
<dbReference type="Gene3D" id="3.40.640.10">
    <property type="entry name" value="Type I PLP-dependent aspartate aminotransferase-like (Major domain)"/>
    <property type="match status" value="1"/>
</dbReference>
<dbReference type="PANTHER" id="PTHR46383">
    <property type="entry name" value="ASPARTATE AMINOTRANSFERASE"/>
    <property type="match status" value="1"/>
</dbReference>
<evidence type="ECO:0000256" key="5">
    <source>
        <dbReference type="ARBA" id="ARBA00022679"/>
    </source>
</evidence>
<dbReference type="InterPro" id="IPR015421">
    <property type="entry name" value="PyrdxlP-dep_Trfase_major"/>
</dbReference>
<dbReference type="GO" id="GO:0006520">
    <property type="term" value="P:amino acid metabolic process"/>
    <property type="evidence" value="ECO:0007669"/>
    <property type="project" value="InterPro"/>
</dbReference>
<name>A0A1J5T6L8_9ARCH</name>
<dbReference type="InterPro" id="IPR050596">
    <property type="entry name" value="AspAT/PAT-like"/>
</dbReference>
<gene>
    <name evidence="8" type="ORF">BD935_03050</name>
</gene>
<dbReference type="SUPFAM" id="SSF53383">
    <property type="entry name" value="PLP-dependent transferases"/>
    <property type="match status" value="1"/>
</dbReference>
<dbReference type="CDD" id="cd00609">
    <property type="entry name" value="AAT_like"/>
    <property type="match status" value="1"/>
</dbReference>